<feature type="region of interest" description="Disordered" evidence="1">
    <location>
        <begin position="158"/>
        <end position="190"/>
    </location>
</feature>
<evidence type="ECO:0000256" key="1">
    <source>
        <dbReference type="SAM" id="MobiDB-lite"/>
    </source>
</evidence>
<dbReference type="EMBL" id="JAWDID010000031">
    <property type="protein sequence ID" value="MDU0341984.1"/>
    <property type="molecule type" value="Genomic_DNA"/>
</dbReference>
<proteinExistence type="predicted"/>
<evidence type="ECO:0000313" key="2">
    <source>
        <dbReference type="EMBL" id="MDU0341984.1"/>
    </source>
</evidence>
<accession>A0ABU3SB21</accession>
<evidence type="ECO:0000313" key="3">
    <source>
        <dbReference type="Proteomes" id="UP001254257"/>
    </source>
</evidence>
<comment type="caution">
    <text evidence="2">The sequence shown here is derived from an EMBL/GenBank/DDBJ whole genome shotgun (WGS) entry which is preliminary data.</text>
</comment>
<organism evidence="2 3">
    <name type="scientific">Bosea rubneri</name>
    <dbReference type="NCBI Taxonomy" id="3075434"/>
    <lineage>
        <taxon>Bacteria</taxon>
        <taxon>Pseudomonadati</taxon>
        <taxon>Pseudomonadota</taxon>
        <taxon>Alphaproteobacteria</taxon>
        <taxon>Hyphomicrobiales</taxon>
        <taxon>Boseaceae</taxon>
        <taxon>Bosea</taxon>
    </lineage>
</organism>
<reference evidence="2 3" key="1">
    <citation type="submission" date="2023-09" db="EMBL/GenBank/DDBJ databases">
        <title>Whole genome shotgun sequencing (WGS) of Bosea sp. ZW T0_25, isolated from stored onions (Allium cepa).</title>
        <authorList>
            <person name="Stoll D.A."/>
            <person name="Huch M."/>
        </authorList>
    </citation>
    <scope>NUCLEOTIDE SEQUENCE [LARGE SCALE GENOMIC DNA]</scope>
    <source>
        <strain evidence="2 3">ZW T0_25</strain>
    </source>
</reference>
<dbReference type="RefSeq" id="WP_316019780.1">
    <property type="nucleotide sequence ID" value="NZ_JAWDID010000031.1"/>
</dbReference>
<sequence length="209" mass="23256">MKTPPPSELVAEWPLPPLASLGSTVRAIGIQRELRRHLPWKMRGFLRVDGNQAVLHLPIEEKEAFSAASAKIATAIEEISAYPVLPSEVEDILGISSRERHKWMKQSRLKSAGTRTVKMRGRAKAVTFHVFDAQHIEDILDRDLPTIWRQEDAAMSAENRKRAAAKRRQTRTQARSQSGCAGSADDASGSKLEGWDVFAAEGLLRAPRK</sequence>
<keyword evidence="3" id="KW-1185">Reference proteome</keyword>
<gene>
    <name evidence="2" type="ORF">RKE40_18980</name>
</gene>
<name>A0ABU3SB21_9HYPH</name>
<protein>
    <submittedName>
        <fullName evidence="2">Uncharacterized protein</fullName>
    </submittedName>
</protein>
<dbReference type="Proteomes" id="UP001254257">
    <property type="component" value="Unassembled WGS sequence"/>
</dbReference>